<feature type="transmembrane region" description="Helical" evidence="2">
    <location>
        <begin position="274"/>
        <end position="293"/>
    </location>
</feature>
<dbReference type="InterPro" id="IPR051361">
    <property type="entry name" value="ThrE/Ser_Exporter"/>
</dbReference>
<sequence>MEQSPPATRTDGGADEDVRLRRLLTSLGAAMTAAGQPTHEVETEVVGLAAGLGRPDAQVAVAPTLVTLALGRGEPASVAATGGPLRLDQTADLVVVRYQVSAGLLTPAAALDRIAEIRAKVPRYPGWVLFPGWLLVSVGITAVLQPGWANIGLAAVAGLLVAALVRVAAGRPLLTTLLPTLAALVAGLVIFGAAEAGWVIGPLRTLLPPLAVLLPGALLTTGIAELAAGAMVAGSSRLAFGTVQVLLFALGVIVAARIVGVPAPMLGNIAVRDLAPWAPVAGVLVLAVGVCLLESASFRLLPWIVGLLLLTFAAQSLGQDLGGLAVGPFLGAVVATLGARTAELIRPTLPRLVVFLPSFWLLVPGSLGVLGVSQIGLDPTNSLATASQAVGVITGIALGLVVGAALAQALARLVARRGPGHARRVVARHAATTERRSGR</sequence>
<comment type="caution">
    <text evidence="4">The sequence shown here is derived from an EMBL/GenBank/DDBJ whole genome shotgun (WGS) entry which is preliminary data.</text>
</comment>
<evidence type="ECO:0000256" key="2">
    <source>
        <dbReference type="SAM" id="Phobius"/>
    </source>
</evidence>
<feature type="transmembrane region" description="Helical" evidence="2">
    <location>
        <begin position="238"/>
        <end position="259"/>
    </location>
</feature>
<keyword evidence="2" id="KW-1133">Transmembrane helix</keyword>
<comment type="similarity">
    <text evidence="1">Belongs to the ThrE exporter (TC 2.A.79) family.</text>
</comment>
<dbReference type="Pfam" id="PF06738">
    <property type="entry name" value="ThrE"/>
    <property type="match status" value="1"/>
</dbReference>
<feature type="domain" description="Threonine/serine exporter-like N-terminal" evidence="3">
    <location>
        <begin position="23"/>
        <end position="258"/>
    </location>
</feature>
<dbReference type="InterPro" id="IPR010619">
    <property type="entry name" value="ThrE-like_N"/>
</dbReference>
<feature type="transmembrane region" description="Helical" evidence="2">
    <location>
        <begin position="300"/>
        <end position="318"/>
    </location>
</feature>
<gene>
    <name evidence="4" type="ORF">FHX74_002707</name>
</gene>
<reference evidence="4 5" key="1">
    <citation type="submission" date="2020-07" db="EMBL/GenBank/DDBJ databases">
        <title>Sequencing the genomes of 1000 actinobacteria strains.</title>
        <authorList>
            <person name="Klenk H.-P."/>
        </authorList>
    </citation>
    <scope>NUCLEOTIDE SEQUENCE [LARGE SCALE GENOMIC DNA]</scope>
    <source>
        <strain evidence="4 5">DSM 100723</strain>
    </source>
</reference>
<name>A0A7W3ITR8_9ACTN</name>
<feature type="transmembrane region" description="Helical" evidence="2">
    <location>
        <begin position="151"/>
        <end position="169"/>
    </location>
</feature>
<proteinExistence type="inferred from homology"/>
<protein>
    <submittedName>
        <fullName evidence="4">Uncharacterized membrane protein YjjP (DUF1212 family)</fullName>
    </submittedName>
</protein>
<keyword evidence="2" id="KW-0472">Membrane</keyword>
<feature type="transmembrane region" description="Helical" evidence="2">
    <location>
        <begin position="324"/>
        <end position="342"/>
    </location>
</feature>
<dbReference type="AlphaFoldDB" id="A0A7W3ITR8"/>
<dbReference type="GO" id="GO:0022857">
    <property type="term" value="F:transmembrane transporter activity"/>
    <property type="evidence" value="ECO:0007669"/>
    <property type="project" value="InterPro"/>
</dbReference>
<dbReference type="PANTHER" id="PTHR31082">
    <property type="entry name" value="PHEROMONE-REGULATED MEMBRANE PROTEIN 10"/>
    <property type="match status" value="1"/>
</dbReference>
<dbReference type="RefSeq" id="WP_220483916.1">
    <property type="nucleotide sequence ID" value="NZ_JACGWT010000004.1"/>
</dbReference>
<evidence type="ECO:0000313" key="4">
    <source>
        <dbReference type="EMBL" id="MBA8795079.1"/>
    </source>
</evidence>
<keyword evidence="2" id="KW-0812">Transmembrane</keyword>
<evidence type="ECO:0000259" key="3">
    <source>
        <dbReference type="Pfam" id="PF06738"/>
    </source>
</evidence>
<dbReference type="Proteomes" id="UP000523079">
    <property type="component" value="Unassembled WGS sequence"/>
</dbReference>
<organism evidence="4 5">
    <name type="scientific">Microlunatus kandeliicorticis</name>
    <dbReference type="NCBI Taxonomy" id="1759536"/>
    <lineage>
        <taxon>Bacteria</taxon>
        <taxon>Bacillati</taxon>
        <taxon>Actinomycetota</taxon>
        <taxon>Actinomycetes</taxon>
        <taxon>Propionibacteriales</taxon>
        <taxon>Propionibacteriaceae</taxon>
        <taxon>Microlunatus</taxon>
    </lineage>
</organism>
<dbReference type="PANTHER" id="PTHR31082:SF4">
    <property type="entry name" value="PHEROMONE-REGULATED MEMBRANE PROTEIN 10"/>
    <property type="match status" value="1"/>
</dbReference>
<keyword evidence="5" id="KW-1185">Reference proteome</keyword>
<evidence type="ECO:0000313" key="5">
    <source>
        <dbReference type="Proteomes" id="UP000523079"/>
    </source>
</evidence>
<evidence type="ECO:0000256" key="1">
    <source>
        <dbReference type="ARBA" id="ARBA00034125"/>
    </source>
</evidence>
<feature type="transmembrane region" description="Helical" evidence="2">
    <location>
        <begin position="389"/>
        <end position="414"/>
    </location>
</feature>
<feature type="transmembrane region" description="Helical" evidence="2">
    <location>
        <begin position="354"/>
        <end position="377"/>
    </location>
</feature>
<feature type="transmembrane region" description="Helical" evidence="2">
    <location>
        <begin position="181"/>
        <end position="200"/>
    </location>
</feature>
<accession>A0A7W3ITR8</accession>
<dbReference type="EMBL" id="JACGWT010000004">
    <property type="protein sequence ID" value="MBA8795079.1"/>
    <property type="molecule type" value="Genomic_DNA"/>
</dbReference>
<feature type="transmembrane region" description="Helical" evidence="2">
    <location>
        <begin position="127"/>
        <end position="145"/>
    </location>
</feature>
<feature type="transmembrane region" description="Helical" evidence="2">
    <location>
        <begin position="206"/>
        <end position="226"/>
    </location>
</feature>